<evidence type="ECO:0000313" key="1">
    <source>
        <dbReference type="EMBL" id="GFT01385.1"/>
    </source>
</evidence>
<name>A0A8X6N8S8_NEPPI</name>
<organism evidence="1 2">
    <name type="scientific">Nephila pilipes</name>
    <name type="common">Giant wood spider</name>
    <name type="synonym">Nephila maculata</name>
    <dbReference type="NCBI Taxonomy" id="299642"/>
    <lineage>
        <taxon>Eukaryota</taxon>
        <taxon>Metazoa</taxon>
        <taxon>Ecdysozoa</taxon>
        <taxon>Arthropoda</taxon>
        <taxon>Chelicerata</taxon>
        <taxon>Arachnida</taxon>
        <taxon>Araneae</taxon>
        <taxon>Araneomorphae</taxon>
        <taxon>Entelegynae</taxon>
        <taxon>Araneoidea</taxon>
        <taxon>Nephilidae</taxon>
        <taxon>Nephila</taxon>
    </lineage>
</organism>
<reference evidence="1" key="1">
    <citation type="submission" date="2020-08" db="EMBL/GenBank/DDBJ databases">
        <title>Multicomponent nature underlies the extraordinary mechanical properties of spider dragline silk.</title>
        <authorList>
            <person name="Kono N."/>
            <person name="Nakamura H."/>
            <person name="Mori M."/>
            <person name="Yoshida Y."/>
            <person name="Ohtoshi R."/>
            <person name="Malay A.D."/>
            <person name="Moran D.A.P."/>
            <person name="Tomita M."/>
            <person name="Numata K."/>
            <person name="Arakawa K."/>
        </authorList>
    </citation>
    <scope>NUCLEOTIDE SEQUENCE</scope>
</reference>
<dbReference type="AlphaFoldDB" id="A0A8X6N8S8"/>
<comment type="caution">
    <text evidence="1">The sequence shown here is derived from an EMBL/GenBank/DDBJ whole genome shotgun (WGS) entry which is preliminary data.</text>
</comment>
<accession>A0A8X6N8S8</accession>
<dbReference type="EMBL" id="BMAW01055543">
    <property type="protein sequence ID" value="GFT01385.1"/>
    <property type="molecule type" value="Genomic_DNA"/>
</dbReference>
<keyword evidence="2" id="KW-1185">Reference proteome</keyword>
<sequence length="218" mass="24829">MAQRLFSTHKSIEELISCANFLHHTFRTERWTVIGPREEISLSMTLAMDVPNCSSLGLEMVRCWTGMTVMIASPRFKVRDGVAKVEKFEKYFIVGAGKNARGLPFSSNNGNDKIANPPEAFYVCKQKTNNQCGEDTLASDTTITRGAIETITQPSTFITRDSSTKWQICDPRSNNVRPTYEIRAIQAREIMRLRQFRINVRFQPFAKAVGFQEIIYQC</sequence>
<protein>
    <submittedName>
        <fullName evidence="1">Uncharacterized protein</fullName>
    </submittedName>
</protein>
<proteinExistence type="predicted"/>
<dbReference type="Proteomes" id="UP000887013">
    <property type="component" value="Unassembled WGS sequence"/>
</dbReference>
<evidence type="ECO:0000313" key="2">
    <source>
        <dbReference type="Proteomes" id="UP000887013"/>
    </source>
</evidence>
<gene>
    <name evidence="1" type="ORF">NPIL_32711</name>
</gene>